<name>A0A6A4ZF18_9STRA</name>
<evidence type="ECO:0000313" key="2">
    <source>
        <dbReference type="EMBL" id="KAF0706166.1"/>
    </source>
</evidence>
<feature type="non-terminal residue" evidence="2">
    <location>
        <position position="99"/>
    </location>
</feature>
<proteinExistence type="predicted"/>
<feature type="chain" id="PRO_5025343118" description="Secreted protein" evidence="1">
    <location>
        <begin position="19"/>
        <end position="99"/>
    </location>
</feature>
<evidence type="ECO:0000256" key="1">
    <source>
        <dbReference type="SAM" id="SignalP"/>
    </source>
</evidence>
<evidence type="ECO:0008006" key="3">
    <source>
        <dbReference type="Google" id="ProtNLM"/>
    </source>
</evidence>
<gene>
    <name evidence="2" type="ORF">As57867_006783</name>
</gene>
<organism evidence="2">
    <name type="scientific">Aphanomyces stellatus</name>
    <dbReference type="NCBI Taxonomy" id="120398"/>
    <lineage>
        <taxon>Eukaryota</taxon>
        <taxon>Sar</taxon>
        <taxon>Stramenopiles</taxon>
        <taxon>Oomycota</taxon>
        <taxon>Saprolegniomycetes</taxon>
        <taxon>Saprolegniales</taxon>
        <taxon>Verrucalvaceae</taxon>
        <taxon>Aphanomyces</taxon>
    </lineage>
</organism>
<keyword evidence="1" id="KW-0732">Signal</keyword>
<sequence>MLACIVILVLVPVFGITATPPERENTKTRSINVEVDTAILANGIQIVDNIVSNGASISAGTGNTDDLPVQATITVVAAVAGVGRTPTRAPTATSPHRVS</sequence>
<feature type="signal peptide" evidence="1">
    <location>
        <begin position="1"/>
        <end position="18"/>
    </location>
</feature>
<accession>A0A6A4ZF18</accession>
<protein>
    <recommendedName>
        <fullName evidence="3">Secreted protein</fullName>
    </recommendedName>
</protein>
<reference evidence="2" key="1">
    <citation type="submission" date="2019-06" db="EMBL/GenBank/DDBJ databases">
        <title>Genomics analysis of Aphanomyces spp. identifies a new class of oomycete effector associated with host adaptation.</title>
        <authorList>
            <person name="Gaulin E."/>
        </authorList>
    </citation>
    <scope>NUCLEOTIDE SEQUENCE</scope>
    <source>
        <strain evidence="2">CBS 578.67</strain>
    </source>
</reference>
<comment type="caution">
    <text evidence="2">The sequence shown here is derived from an EMBL/GenBank/DDBJ whole genome shotgun (WGS) entry which is preliminary data.</text>
</comment>
<dbReference type="EMBL" id="VJMH01003357">
    <property type="protein sequence ID" value="KAF0706166.1"/>
    <property type="molecule type" value="Genomic_DNA"/>
</dbReference>
<dbReference type="AlphaFoldDB" id="A0A6A4ZF18"/>